<name>A0A0S8G822_UNCW3</name>
<dbReference type="AlphaFoldDB" id="A0A0S8G822"/>
<accession>A0A0S8G822</accession>
<evidence type="ECO:0000313" key="1">
    <source>
        <dbReference type="EMBL" id="KPK69235.1"/>
    </source>
</evidence>
<organism evidence="1 2">
    <name type="scientific">candidate division WOR_3 bacterium SM23_60</name>
    <dbReference type="NCBI Taxonomy" id="1703780"/>
    <lineage>
        <taxon>Bacteria</taxon>
        <taxon>Bacteria division WOR-3</taxon>
    </lineage>
</organism>
<protein>
    <submittedName>
        <fullName evidence="1">Uncharacterized protein</fullName>
    </submittedName>
</protein>
<dbReference type="EMBL" id="LJUO01000135">
    <property type="protein sequence ID" value="KPK69235.1"/>
    <property type="molecule type" value="Genomic_DNA"/>
</dbReference>
<feature type="non-terminal residue" evidence="1">
    <location>
        <position position="1"/>
    </location>
</feature>
<sequence>EDPIVGQWERFGDAAAGSVVQVEPIGNTHHAILLVSKGVLVDLGFVQNDIKWRDIRPVSPNKWRGQDLIKVPDTSGSVLEAEYKDAYFTLLGDGVLEVRKFVEEEEIGTVQKWRRIR</sequence>
<dbReference type="Proteomes" id="UP000051096">
    <property type="component" value="Unassembled WGS sequence"/>
</dbReference>
<comment type="caution">
    <text evidence="1">The sequence shown here is derived from an EMBL/GenBank/DDBJ whole genome shotgun (WGS) entry which is preliminary data.</text>
</comment>
<evidence type="ECO:0000313" key="2">
    <source>
        <dbReference type="Proteomes" id="UP000051096"/>
    </source>
</evidence>
<gene>
    <name evidence="1" type="ORF">AMJ87_10800</name>
</gene>
<reference evidence="1 2" key="1">
    <citation type="journal article" date="2015" name="Microbiome">
        <title>Genomic resolution of linkages in carbon, nitrogen, and sulfur cycling among widespread estuary sediment bacteria.</title>
        <authorList>
            <person name="Baker B.J."/>
            <person name="Lazar C.S."/>
            <person name="Teske A.P."/>
            <person name="Dick G.J."/>
        </authorList>
    </citation>
    <scope>NUCLEOTIDE SEQUENCE [LARGE SCALE GENOMIC DNA]</scope>
    <source>
        <strain evidence="1">SM23_60</strain>
    </source>
</reference>
<proteinExistence type="predicted"/>